<dbReference type="Gene3D" id="1.10.10.2840">
    <property type="entry name" value="PucR C-terminal helix-turn-helix domain"/>
    <property type="match status" value="1"/>
</dbReference>
<evidence type="ECO:0000259" key="4">
    <source>
        <dbReference type="Pfam" id="PF17853"/>
    </source>
</evidence>
<dbReference type="InterPro" id="IPR025736">
    <property type="entry name" value="PucR_C-HTH_dom"/>
</dbReference>
<dbReference type="InterPro" id="IPR041522">
    <property type="entry name" value="CdaR_GGDEF"/>
</dbReference>
<name>A0A4S8N1V7_9ACTN</name>
<dbReference type="PANTHER" id="PTHR33744:SF1">
    <property type="entry name" value="DNA-BINDING TRANSCRIPTIONAL ACTIVATOR ADER"/>
    <property type="match status" value="1"/>
</dbReference>
<accession>A0A4S8N1V7</accession>
<keyword evidence="6" id="KW-1185">Reference proteome</keyword>
<dbReference type="RefSeq" id="WP_136563768.1">
    <property type="nucleotide sequence ID" value="NZ_STGW01000012.1"/>
</dbReference>
<sequence>MSRELLDEVDQLGREMAARIRTDVPAYAAEDVVAAGELDRSCVTNMHYVRSHLAGVDARLDIPRSTGAQRADQGVPYAMVLQAYRVGARFIWELMVERGGPEDRDVLLLAAADIWAVSDELAAAVTEAYRGAVVDRVRRDGQMRAVAVADLLDSATAAGEVGRAAEILGLAGSTRFVVVSAEADEPGAESLPGVERLLRQRNLASAWRLDHDHHEGIVAVRDPPPLDEVARWLGEIATSRVGLSDPVDRLTDIPLARQQARVALAAATPGSTEVVRYGERPLAVLLASSLEQSELLVGAVLAPVLAMAPEDRAVIVDTARAWLAAGGSTSAAARELHVHRNTVRYRIRRLEEVTGRDLARPVDAAELYVALECLRILGLAGAPGASP</sequence>
<dbReference type="InterPro" id="IPR025751">
    <property type="entry name" value="RsbRD_N_dom"/>
</dbReference>
<dbReference type="InterPro" id="IPR042070">
    <property type="entry name" value="PucR_C-HTH_sf"/>
</dbReference>
<evidence type="ECO:0000256" key="1">
    <source>
        <dbReference type="ARBA" id="ARBA00006754"/>
    </source>
</evidence>
<dbReference type="InterPro" id="IPR051448">
    <property type="entry name" value="CdaR-like_regulators"/>
</dbReference>
<comment type="caution">
    <text evidence="5">The sequence shown here is derived from an EMBL/GenBank/DDBJ whole genome shotgun (WGS) entry which is preliminary data.</text>
</comment>
<feature type="domain" description="CdaR GGDEF-like" evidence="4">
    <location>
        <begin position="160"/>
        <end position="265"/>
    </location>
</feature>
<evidence type="ECO:0000259" key="2">
    <source>
        <dbReference type="Pfam" id="PF13556"/>
    </source>
</evidence>
<gene>
    <name evidence="5" type="ORF">E9934_15290</name>
</gene>
<reference evidence="5 6" key="1">
    <citation type="journal article" date="2009" name="Int. J. Syst. Evol. Microbiol.">
        <title>Nocardioides caeni sp. nov., isolated from wastewater.</title>
        <authorList>
            <person name="Yoon J.H."/>
            <person name="Kang S.J."/>
            <person name="Park S."/>
            <person name="Kim W."/>
            <person name="Oh T.K."/>
        </authorList>
    </citation>
    <scope>NUCLEOTIDE SEQUENCE [LARGE SCALE GENOMIC DNA]</scope>
    <source>
        <strain evidence="5 6">DSM 23134</strain>
    </source>
</reference>
<dbReference type="Pfam" id="PF17853">
    <property type="entry name" value="GGDEF_2"/>
    <property type="match status" value="1"/>
</dbReference>
<protein>
    <submittedName>
        <fullName evidence="5">PucR family transcriptional regulator</fullName>
    </submittedName>
</protein>
<organism evidence="5 6">
    <name type="scientific">Nocardioides caeni</name>
    <dbReference type="NCBI Taxonomy" id="574700"/>
    <lineage>
        <taxon>Bacteria</taxon>
        <taxon>Bacillati</taxon>
        <taxon>Actinomycetota</taxon>
        <taxon>Actinomycetes</taxon>
        <taxon>Propionibacteriales</taxon>
        <taxon>Nocardioidaceae</taxon>
        <taxon>Nocardioides</taxon>
    </lineage>
</organism>
<evidence type="ECO:0000313" key="5">
    <source>
        <dbReference type="EMBL" id="THV09890.1"/>
    </source>
</evidence>
<evidence type="ECO:0000313" key="6">
    <source>
        <dbReference type="Proteomes" id="UP000307087"/>
    </source>
</evidence>
<dbReference type="Pfam" id="PF13556">
    <property type="entry name" value="HTH_30"/>
    <property type="match status" value="1"/>
</dbReference>
<dbReference type="OrthoDB" id="3190266at2"/>
<feature type="domain" description="PucR C-terminal helix-turn-helix" evidence="2">
    <location>
        <begin position="316"/>
        <end position="372"/>
    </location>
</feature>
<feature type="domain" description="RsbT co-antagonist protein RsbRD N-terminal" evidence="3">
    <location>
        <begin position="10"/>
        <end position="143"/>
    </location>
</feature>
<proteinExistence type="inferred from homology"/>
<dbReference type="Pfam" id="PF14361">
    <property type="entry name" value="RsbRD_N"/>
    <property type="match status" value="1"/>
</dbReference>
<dbReference type="Proteomes" id="UP000307087">
    <property type="component" value="Unassembled WGS sequence"/>
</dbReference>
<dbReference type="EMBL" id="STGW01000012">
    <property type="protein sequence ID" value="THV09890.1"/>
    <property type="molecule type" value="Genomic_DNA"/>
</dbReference>
<comment type="similarity">
    <text evidence="1">Belongs to the CdaR family.</text>
</comment>
<evidence type="ECO:0000259" key="3">
    <source>
        <dbReference type="Pfam" id="PF14361"/>
    </source>
</evidence>
<dbReference type="AlphaFoldDB" id="A0A4S8N1V7"/>
<dbReference type="PANTHER" id="PTHR33744">
    <property type="entry name" value="CARBOHYDRATE DIACID REGULATOR"/>
    <property type="match status" value="1"/>
</dbReference>